<comment type="caution">
    <text evidence="1">The sequence shown here is derived from an EMBL/GenBank/DDBJ whole genome shotgun (WGS) entry which is preliminary data.</text>
</comment>
<dbReference type="EMBL" id="BTGU01016245">
    <property type="protein sequence ID" value="GMN70730.1"/>
    <property type="molecule type" value="Genomic_DNA"/>
</dbReference>
<organism evidence="1 2">
    <name type="scientific">Ficus carica</name>
    <name type="common">Common fig</name>
    <dbReference type="NCBI Taxonomy" id="3494"/>
    <lineage>
        <taxon>Eukaryota</taxon>
        <taxon>Viridiplantae</taxon>
        <taxon>Streptophyta</taxon>
        <taxon>Embryophyta</taxon>
        <taxon>Tracheophyta</taxon>
        <taxon>Spermatophyta</taxon>
        <taxon>Magnoliopsida</taxon>
        <taxon>eudicotyledons</taxon>
        <taxon>Gunneridae</taxon>
        <taxon>Pentapetalae</taxon>
        <taxon>rosids</taxon>
        <taxon>fabids</taxon>
        <taxon>Rosales</taxon>
        <taxon>Moraceae</taxon>
        <taxon>Ficeae</taxon>
        <taxon>Ficus</taxon>
    </lineage>
</organism>
<proteinExistence type="predicted"/>
<evidence type="ECO:0000313" key="2">
    <source>
        <dbReference type="Proteomes" id="UP001187192"/>
    </source>
</evidence>
<protein>
    <submittedName>
        <fullName evidence="1">Uncharacterized protein</fullName>
    </submittedName>
</protein>
<dbReference type="Proteomes" id="UP001187192">
    <property type="component" value="Unassembled WGS sequence"/>
</dbReference>
<name>A0AA88JED7_FICCA</name>
<evidence type="ECO:0000313" key="1">
    <source>
        <dbReference type="EMBL" id="GMN70730.1"/>
    </source>
</evidence>
<accession>A0AA88JED7</accession>
<gene>
    <name evidence="1" type="ORF">TIFTF001_055050</name>
</gene>
<dbReference type="AlphaFoldDB" id="A0AA88JED7"/>
<sequence>MQLPTINDIKDVMLSAYSGDVCYASRKGNAVAHCLATLASQFNSFVWFNSVPLFLDTI</sequence>
<reference evidence="1" key="1">
    <citation type="submission" date="2023-07" db="EMBL/GenBank/DDBJ databases">
        <title>draft genome sequence of fig (Ficus carica).</title>
        <authorList>
            <person name="Takahashi T."/>
            <person name="Nishimura K."/>
        </authorList>
    </citation>
    <scope>NUCLEOTIDE SEQUENCE</scope>
</reference>
<keyword evidence="2" id="KW-1185">Reference proteome</keyword>
<feature type="non-terminal residue" evidence="1">
    <location>
        <position position="58"/>
    </location>
</feature>